<keyword evidence="12" id="KW-1185">Reference proteome</keyword>
<dbReference type="RefSeq" id="WP_021680912.1">
    <property type="nucleotide sequence ID" value="NZ_KI260315.1"/>
</dbReference>
<evidence type="ECO:0000256" key="3">
    <source>
        <dbReference type="ARBA" id="ARBA00022679"/>
    </source>
</evidence>
<comment type="subunit">
    <text evidence="10">Probably interacts with PlsX.</text>
</comment>
<dbReference type="EC" id="2.3.1.275" evidence="10"/>
<keyword evidence="3 10" id="KW-0808">Transferase</keyword>
<gene>
    <name evidence="10" type="primary">plsY</name>
    <name evidence="11" type="ORF">RUMCAL_02731</name>
</gene>
<comment type="catalytic activity">
    <reaction evidence="10">
        <text>an acyl phosphate + sn-glycerol 3-phosphate = a 1-acyl-sn-glycero-3-phosphate + phosphate</text>
        <dbReference type="Rhea" id="RHEA:34075"/>
        <dbReference type="ChEBI" id="CHEBI:43474"/>
        <dbReference type="ChEBI" id="CHEBI:57597"/>
        <dbReference type="ChEBI" id="CHEBI:57970"/>
        <dbReference type="ChEBI" id="CHEBI:59918"/>
        <dbReference type="EC" id="2.3.1.275"/>
    </reaction>
</comment>
<keyword evidence="7 10" id="KW-0472">Membrane</keyword>
<keyword evidence="6 10" id="KW-0443">Lipid metabolism</keyword>
<dbReference type="NCBIfam" id="TIGR00023">
    <property type="entry name" value="glycerol-3-phosphate 1-O-acyltransferase PlsY"/>
    <property type="match status" value="1"/>
</dbReference>
<dbReference type="GO" id="GO:0043772">
    <property type="term" value="F:acyl-phosphate glycerol-3-phosphate acyltransferase activity"/>
    <property type="evidence" value="ECO:0007669"/>
    <property type="project" value="UniProtKB-UniRule"/>
</dbReference>
<feature type="transmembrane region" description="Helical" evidence="10">
    <location>
        <begin position="93"/>
        <end position="114"/>
    </location>
</feature>
<dbReference type="Pfam" id="PF02660">
    <property type="entry name" value="G3P_acyltransf"/>
    <property type="match status" value="1"/>
</dbReference>
<feature type="transmembrane region" description="Helical" evidence="10">
    <location>
        <begin position="179"/>
        <end position="199"/>
    </location>
</feature>
<sequence length="223" mass="24340">MLILAILISAVLSYLLGSFNSSILVVRLLKHQDIREFGSHNAGLTNTLRCFGKGCAALTLVGDLAKGIVAVLLSKGICELLGTGLTAQNDVHFIGYIAGIFAILGHVFPIYYHFKGGKGVLVGVSVFLGIDWKVFLCLIVIFAVVLAISKYVSLGSIIAAACCPVVTFLFQFWQRGDLPMWYLWLNTGLAALMGAWVIYMHRTNIQRLKAGNENKFSFHSKKA</sequence>
<dbReference type="PATRIC" id="fig|411473.3.peg.2293"/>
<dbReference type="GO" id="GO:0005886">
    <property type="term" value="C:plasma membrane"/>
    <property type="evidence" value="ECO:0007669"/>
    <property type="project" value="UniProtKB-SubCell"/>
</dbReference>
<dbReference type="Proteomes" id="UP000016662">
    <property type="component" value="Unassembled WGS sequence"/>
</dbReference>
<evidence type="ECO:0000256" key="10">
    <source>
        <dbReference type="HAMAP-Rule" id="MF_01043"/>
    </source>
</evidence>
<keyword evidence="9 10" id="KW-1208">Phospholipid metabolism</keyword>
<comment type="similarity">
    <text evidence="10">Belongs to the PlsY family.</text>
</comment>
<feature type="transmembrane region" description="Helical" evidence="10">
    <location>
        <begin position="6"/>
        <end position="29"/>
    </location>
</feature>
<keyword evidence="11" id="KW-0012">Acyltransferase</keyword>
<comment type="pathway">
    <text evidence="10">Lipid metabolism; phospholipid metabolism.</text>
</comment>
<keyword evidence="4 10" id="KW-0812">Transmembrane</keyword>
<proteinExistence type="inferred from homology"/>
<organism evidence="11 12">
    <name type="scientific">Ruminococcus callidus ATCC 27760</name>
    <dbReference type="NCBI Taxonomy" id="411473"/>
    <lineage>
        <taxon>Bacteria</taxon>
        <taxon>Bacillati</taxon>
        <taxon>Bacillota</taxon>
        <taxon>Clostridia</taxon>
        <taxon>Eubacteriales</taxon>
        <taxon>Oscillospiraceae</taxon>
        <taxon>Ruminococcus</taxon>
    </lineage>
</organism>
<dbReference type="OrthoDB" id="9777124at2"/>
<dbReference type="STRING" id="411473.RUMCAL_02731"/>
<dbReference type="GO" id="GO:0008654">
    <property type="term" value="P:phospholipid biosynthetic process"/>
    <property type="evidence" value="ECO:0007669"/>
    <property type="project" value="UniProtKB-UniRule"/>
</dbReference>
<keyword evidence="5 10" id="KW-1133">Transmembrane helix</keyword>
<evidence type="ECO:0000256" key="8">
    <source>
        <dbReference type="ARBA" id="ARBA00023209"/>
    </source>
</evidence>
<evidence type="ECO:0000313" key="11">
    <source>
        <dbReference type="EMBL" id="ERJ90879.1"/>
    </source>
</evidence>
<evidence type="ECO:0000256" key="2">
    <source>
        <dbReference type="ARBA" id="ARBA00022516"/>
    </source>
</evidence>
<keyword evidence="8 10" id="KW-0594">Phospholipid biosynthesis</keyword>
<dbReference type="GeneID" id="93692517"/>
<feature type="transmembrane region" description="Helical" evidence="10">
    <location>
        <begin position="120"/>
        <end position="147"/>
    </location>
</feature>
<evidence type="ECO:0000256" key="5">
    <source>
        <dbReference type="ARBA" id="ARBA00022989"/>
    </source>
</evidence>
<dbReference type="UniPathway" id="UPA00085"/>
<evidence type="ECO:0000256" key="6">
    <source>
        <dbReference type="ARBA" id="ARBA00023098"/>
    </source>
</evidence>
<dbReference type="PANTHER" id="PTHR30309:SF0">
    <property type="entry name" value="GLYCEROL-3-PHOSPHATE ACYLTRANSFERASE-RELATED"/>
    <property type="match status" value="1"/>
</dbReference>
<keyword evidence="1 10" id="KW-1003">Cell membrane</keyword>
<dbReference type="AlphaFoldDB" id="U2LN05"/>
<evidence type="ECO:0000256" key="7">
    <source>
        <dbReference type="ARBA" id="ARBA00023136"/>
    </source>
</evidence>
<comment type="caution">
    <text evidence="11">The sequence shown here is derived from an EMBL/GenBank/DDBJ whole genome shotgun (WGS) entry which is preliminary data.</text>
</comment>
<keyword evidence="2 10" id="KW-0444">Lipid biosynthesis</keyword>
<comment type="subcellular location">
    <subcellularLocation>
        <location evidence="10">Cell membrane</location>
        <topology evidence="10">Multi-pass membrane protein</topology>
    </subcellularLocation>
</comment>
<dbReference type="SMART" id="SM01207">
    <property type="entry name" value="G3P_acyltransf"/>
    <property type="match status" value="1"/>
</dbReference>
<dbReference type="eggNOG" id="COG0344">
    <property type="taxonomic scope" value="Bacteria"/>
</dbReference>
<evidence type="ECO:0000256" key="4">
    <source>
        <dbReference type="ARBA" id="ARBA00022692"/>
    </source>
</evidence>
<dbReference type="HAMAP" id="MF_01043">
    <property type="entry name" value="PlsY"/>
    <property type="match status" value="1"/>
</dbReference>
<name>U2LN05_9FIRM</name>
<dbReference type="PANTHER" id="PTHR30309">
    <property type="entry name" value="INNER MEMBRANE PROTEIN YGIH"/>
    <property type="match status" value="1"/>
</dbReference>
<dbReference type="EMBL" id="AWVF01000341">
    <property type="protein sequence ID" value="ERJ90879.1"/>
    <property type="molecule type" value="Genomic_DNA"/>
</dbReference>
<dbReference type="InterPro" id="IPR003811">
    <property type="entry name" value="G3P_acylTferase_PlsY"/>
</dbReference>
<comment type="function">
    <text evidence="10">Catalyzes the transfer of an acyl group from acyl-phosphate (acyl-PO(4)) to glycerol-3-phosphate (G3P) to form lysophosphatidic acid (LPA). This enzyme utilizes acyl-phosphate as fatty acyl donor, but not acyl-CoA or acyl-ACP.</text>
</comment>
<evidence type="ECO:0000313" key="12">
    <source>
        <dbReference type="Proteomes" id="UP000016662"/>
    </source>
</evidence>
<protein>
    <recommendedName>
        <fullName evidence="10">Glycerol-3-phosphate acyltransferase</fullName>
    </recommendedName>
    <alternativeName>
        <fullName evidence="10">Acyl-PO4 G3P acyltransferase</fullName>
    </alternativeName>
    <alternativeName>
        <fullName evidence="10">Acyl-phosphate--glycerol-3-phosphate acyltransferase</fullName>
    </alternativeName>
    <alternativeName>
        <fullName evidence="10">G3P acyltransferase</fullName>
        <shortName evidence="10">GPAT</shortName>
        <ecNumber evidence="10">2.3.1.275</ecNumber>
    </alternativeName>
    <alternativeName>
        <fullName evidence="10">Lysophosphatidic acid synthase</fullName>
        <shortName evidence="10">LPA synthase</shortName>
    </alternativeName>
</protein>
<dbReference type="HOGENOM" id="CLU_081254_4_0_9"/>
<accession>U2LN05</accession>
<evidence type="ECO:0000256" key="9">
    <source>
        <dbReference type="ARBA" id="ARBA00023264"/>
    </source>
</evidence>
<feature type="transmembrane region" description="Helical" evidence="10">
    <location>
        <begin position="154"/>
        <end position="173"/>
    </location>
</feature>
<evidence type="ECO:0000256" key="1">
    <source>
        <dbReference type="ARBA" id="ARBA00022475"/>
    </source>
</evidence>
<reference evidence="11 12" key="1">
    <citation type="submission" date="2013-07" db="EMBL/GenBank/DDBJ databases">
        <authorList>
            <person name="Weinstock G."/>
            <person name="Sodergren E."/>
            <person name="Wylie T."/>
            <person name="Fulton L."/>
            <person name="Fulton R."/>
            <person name="Fronick C."/>
            <person name="O'Laughlin M."/>
            <person name="Godfrey J."/>
            <person name="Miner T."/>
            <person name="Herter B."/>
            <person name="Appelbaum E."/>
            <person name="Cordes M."/>
            <person name="Lek S."/>
            <person name="Wollam A."/>
            <person name="Pepin K.H."/>
            <person name="Palsikar V.B."/>
            <person name="Mitreva M."/>
            <person name="Wilson R.K."/>
        </authorList>
    </citation>
    <scope>NUCLEOTIDE SEQUENCE [LARGE SCALE GENOMIC DNA]</scope>
    <source>
        <strain evidence="11 12">ATCC 27760</strain>
    </source>
</reference>